<feature type="transmembrane region" description="Helical" evidence="9">
    <location>
        <begin position="35"/>
        <end position="56"/>
    </location>
</feature>
<evidence type="ECO:0000256" key="9">
    <source>
        <dbReference type="SAM" id="Phobius"/>
    </source>
</evidence>
<keyword evidence="9" id="KW-0812">Transmembrane</keyword>
<keyword evidence="3" id="KW-0597">Phosphoprotein</keyword>
<evidence type="ECO:0000256" key="3">
    <source>
        <dbReference type="ARBA" id="ARBA00022553"/>
    </source>
</evidence>
<keyword evidence="9" id="KW-1133">Transmembrane helix</keyword>
<keyword evidence="8" id="KW-0902">Two-component regulatory system</keyword>
<organism evidence="11 12">
    <name type="scientific">Plantactinospora solaniradicis</name>
    <dbReference type="NCBI Taxonomy" id="1723736"/>
    <lineage>
        <taxon>Bacteria</taxon>
        <taxon>Bacillati</taxon>
        <taxon>Actinomycetota</taxon>
        <taxon>Actinomycetes</taxon>
        <taxon>Micromonosporales</taxon>
        <taxon>Micromonosporaceae</taxon>
        <taxon>Plantactinospora</taxon>
    </lineage>
</organism>
<keyword evidence="4" id="KW-0808">Transferase</keyword>
<evidence type="ECO:0000256" key="5">
    <source>
        <dbReference type="ARBA" id="ARBA00022741"/>
    </source>
</evidence>
<evidence type="ECO:0000313" key="12">
    <source>
        <dbReference type="Proteomes" id="UP001596203"/>
    </source>
</evidence>
<dbReference type="Pfam" id="PF13796">
    <property type="entry name" value="Sensor"/>
    <property type="match status" value="1"/>
</dbReference>
<dbReference type="Proteomes" id="UP001596203">
    <property type="component" value="Unassembled WGS sequence"/>
</dbReference>
<feature type="transmembrane region" description="Helical" evidence="9">
    <location>
        <begin position="12"/>
        <end position="29"/>
    </location>
</feature>
<sequence>MTKRRRRAARDAGHLLISAGLGLAAQGLLPLTAFALLLCLLPPLGGPVLGFVVRLTRRLADTQRRRIGPRIPSPYAGPPGRIREILAEAAFWRDAGWLAGQAVACFVAMLVVALWPAGLQGFVIPLLYLLLPADLELVFQGMPVTSTPRSLIAVPLGVVLLVAAYFAPRAFRAGEARLARRLLTPTAAARLSARVEQLVETRTAVVDASAAELRRIERDLHDGAQARLVALTMNLGMAEDMFDSDPGAARAMLADARAGAHSAMSELRDLVRGIHPPMLADRGLVGAAEALAMASPVPVDLDLRLGRRLSAPVESAAYFVLAEALANAIKHAVATRITMSIVDEEVRLRLRVRDDGRGGADGSLGTGLRGIARRLGAFDGTVTVTSPTGGPTEVEAVLPCGS</sequence>
<feature type="transmembrane region" description="Helical" evidence="9">
    <location>
        <begin position="103"/>
        <end position="131"/>
    </location>
</feature>
<keyword evidence="6 11" id="KW-0418">Kinase</keyword>
<dbReference type="Pfam" id="PF07730">
    <property type="entry name" value="HisKA_3"/>
    <property type="match status" value="1"/>
</dbReference>
<dbReference type="InterPro" id="IPR025828">
    <property type="entry name" value="Put_sensor_dom"/>
</dbReference>
<accession>A0ABW1K663</accession>
<evidence type="ECO:0000256" key="7">
    <source>
        <dbReference type="ARBA" id="ARBA00022840"/>
    </source>
</evidence>
<dbReference type="Gene3D" id="1.20.5.1930">
    <property type="match status" value="1"/>
</dbReference>
<reference evidence="12" key="1">
    <citation type="journal article" date="2019" name="Int. J. Syst. Evol. Microbiol.">
        <title>The Global Catalogue of Microorganisms (GCM) 10K type strain sequencing project: providing services to taxonomists for standard genome sequencing and annotation.</title>
        <authorList>
            <consortium name="The Broad Institute Genomics Platform"/>
            <consortium name="The Broad Institute Genome Sequencing Center for Infectious Disease"/>
            <person name="Wu L."/>
            <person name="Ma J."/>
        </authorList>
    </citation>
    <scope>NUCLEOTIDE SEQUENCE [LARGE SCALE GENOMIC DNA]</scope>
    <source>
        <strain evidence="12">ZS-35-S2</strain>
    </source>
</reference>
<dbReference type="InterPro" id="IPR050482">
    <property type="entry name" value="Sensor_HK_TwoCompSys"/>
</dbReference>
<evidence type="ECO:0000256" key="4">
    <source>
        <dbReference type="ARBA" id="ARBA00022679"/>
    </source>
</evidence>
<keyword evidence="5" id="KW-0547">Nucleotide-binding</keyword>
<feature type="transmembrane region" description="Helical" evidence="9">
    <location>
        <begin position="151"/>
        <end position="171"/>
    </location>
</feature>
<dbReference type="PANTHER" id="PTHR24421:SF10">
    <property type="entry name" value="NITRATE_NITRITE SENSOR PROTEIN NARQ"/>
    <property type="match status" value="1"/>
</dbReference>
<dbReference type="SUPFAM" id="SSF55874">
    <property type="entry name" value="ATPase domain of HSP90 chaperone/DNA topoisomerase II/histidine kinase"/>
    <property type="match status" value="1"/>
</dbReference>
<keyword evidence="12" id="KW-1185">Reference proteome</keyword>
<dbReference type="EMBL" id="JBHSPR010000008">
    <property type="protein sequence ID" value="MFC6016732.1"/>
    <property type="molecule type" value="Genomic_DNA"/>
</dbReference>
<evidence type="ECO:0000313" key="11">
    <source>
        <dbReference type="EMBL" id="MFC6016732.1"/>
    </source>
</evidence>
<dbReference type="InterPro" id="IPR011712">
    <property type="entry name" value="Sig_transdc_His_kin_sub3_dim/P"/>
</dbReference>
<comment type="catalytic activity">
    <reaction evidence="1">
        <text>ATP + protein L-histidine = ADP + protein N-phospho-L-histidine.</text>
        <dbReference type="EC" id="2.7.13.3"/>
    </reaction>
</comment>
<dbReference type="Gene3D" id="3.30.565.10">
    <property type="entry name" value="Histidine kinase-like ATPase, C-terminal domain"/>
    <property type="match status" value="1"/>
</dbReference>
<protein>
    <recommendedName>
        <fullName evidence="2">histidine kinase</fullName>
        <ecNumber evidence="2">2.7.13.3</ecNumber>
    </recommendedName>
</protein>
<dbReference type="Pfam" id="PF02518">
    <property type="entry name" value="HATPase_c"/>
    <property type="match status" value="1"/>
</dbReference>
<gene>
    <name evidence="11" type="ORF">ACFP2T_11015</name>
</gene>
<keyword evidence="9" id="KW-0472">Membrane</keyword>
<dbReference type="EC" id="2.7.13.3" evidence="2"/>
<evidence type="ECO:0000256" key="1">
    <source>
        <dbReference type="ARBA" id="ARBA00000085"/>
    </source>
</evidence>
<evidence type="ECO:0000256" key="2">
    <source>
        <dbReference type="ARBA" id="ARBA00012438"/>
    </source>
</evidence>
<dbReference type="InterPro" id="IPR003594">
    <property type="entry name" value="HATPase_dom"/>
</dbReference>
<dbReference type="InterPro" id="IPR036890">
    <property type="entry name" value="HATPase_C_sf"/>
</dbReference>
<dbReference type="CDD" id="cd16917">
    <property type="entry name" value="HATPase_UhpB-NarQ-NarX-like"/>
    <property type="match status" value="1"/>
</dbReference>
<dbReference type="SMART" id="SM00387">
    <property type="entry name" value="HATPase_c"/>
    <property type="match status" value="1"/>
</dbReference>
<comment type="caution">
    <text evidence="11">The sequence shown here is derived from an EMBL/GenBank/DDBJ whole genome shotgun (WGS) entry which is preliminary data.</text>
</comment>
<dbReference type="RefSeq" id="WP_377420388.1">
    <property type="nucleotide sequence ID" value="NZ_JBHSPR010000008.1"/>
</dbReference>
<proteinExistence type="predicted"/>
<evidence type="ECO:0000256" key="8">
    <source>
        <dbReference type="ARBA" id="ARBA00023012"/>
    </source>
</evidence>
<evidence type="ECO:0000259" key="10">
    <source>
        <dbReference type="SMART" id="SM00387"/>
    </source>
</evidence>
<feature type="domain" description="Histidine kinase/HSP90-like ATPase" evidence="10">
    <location>
        <begin position="312"/>
        <end position="402"/>
    </location>
</feature>
<dbReference type="PANTHER" id="PTHR24421">
    <property type="entry name" value="NITRATE/NITRITE SENSOR PROTEIN NARX-RELATED"/>
    <property type="match status" value="1"/>
</dbReference>
<evidence type="ECO:0000256" key="6">
    <source>
        <dbReference type="ARBA" id="ARBA00022777"/>
    </source>
</evidence>
<keyword evidence="7" id="KW-0067">ATP-binding</keyword>
<name>A0ABW1K663_9ACTN</name>
<dbReference type="GO" id="GO:0016301">
    <property type="term" value="F:kinase activity"/>
    <property type="evidence" value="ECO:0007669"/>
    <property type="project" value="UniProtKB-KW"/>
</dbReference>